<evidence type="ECO:0000256" key="5">
    <source>
        <dbReference type="ARBA" id="ARBA00023172"/>
    </source>
</evidence>
<evidence type="ECO:0000256" key="9">
    <source>
        <dbReference type="SAM" id="MobiDB-lite"/>
    </source>
</evidence>
<evidence type="ECO:0000256" key="8">
    <source>
        <dbReference type="HAMAP-Rule" id="MF_03100"/>
    </source>
</evidence>
<proteinExistence type="inferred from homology"/>
<dbReference type="InterPro" id="IPR013083">
    <property type="entry name" value="Znf_RING/FYVE/PHD"/>
</dbReference>
<dbReference type="InterPro" id="IPR048749">
    <property type="entry name" value="SLX1_C"/>
</dbReference>
<dbReference type="InterPro" id="IPR035901">
    <property type="entry name" value="GIY-YIG_endonuc_sf"/>
</dbReference>
<dbReference type="InterPro" id="IPR027520">
    <property type="entry name" value="Slx1"/>
</dbReference>
<evidence type="ECO:0000313" key="12">
    <source>
        <dbReference type="Proteomes" id="UP000809789"/>
    </source>
</evidence>
<dbReference type="GO" id="GO:0033557">
    <property type="term" value="C:Slx1-Slx4 complex"/>
    <property type="evidence" value="ECO:0007669"/>
    <property type="project" value="UniProtKB-UniRule"/>
</dbReference>
<accession>A0A8K0L5W2</accession>
<feature type="compositionally biased region" description="Acidic residues" evidence="9">
    <location>
        <begin position="344"/>
        <end position="354"/>
    </location>
</feature>
<dbReference type="HAMAP" id="MF_03100">
    <property type="entry name" value="Endonuc_su_Slx1"/>
    <property type="match status" value="1"/>
</dbReference>
<feature type="compositionally biased region" description="Low complexity" evidence="9">
    <location>
        <begin position="188"/>
        <end position="197"/>
    </location>
</feature>
<dbReference type="InterPro" id="IPR000305">
    <property type="entry name" value="GIY-YIG_endonuc"/>
</dbReference>
<keyword evidence="5 8" id="KW-0233">DNA recombination</keyword>
<comment type="subcellular location">
    <subcellularLocation>
        <location evidence="8">Nucleus</location>
    </subcellularLocation>
</comment>
<dbReference type="GO" id="GO:0017108">
    <property type="term" value="F:5'-flap endonuclease activity"/>
    <property type="evidence" value="ECO:0007669"/>
    <property type="project" value="InterPro"/>
</dbReference>
<feature type="region of interest" description="Disordered" evidence="9">
    <location>
        <begin position="344"/>
        <end position="401"/>
    </location>
</feature>
<evidence type="ECO:0000313" key="11">
    <source>
        <dbReference type="EMBL" id="KAG8628266.1"/>
    </source>
</evidence>
<dbReference type="InterPro" id="IPR050381">
    <property type="entry name" value="SLX1_endonuclease"/>
</dbReference>
<keyword evidence="7 8" id="KW-0539">Nucleus</keyword>
<dbReference type="Gene3D" id="3.30.40.10">
    <property type="entry name" value="Zinc/RING finger domain, C3HC4 (zinc finger)"/>
    <property type="match status" value="1"/>
</dbReference>
<keyword evidence="2 8" id="KW-0255">Endonuclease</keyword>
<comment type="cofactor">
    <cofactor evidence="8">
        <name>a divalent metal cation</name>
        <dbReference type="ChEBI" id="CHEBI:60240"/>
    </cofactor>
</comment>
<feature type="region of interest" description="Disordered" evidence="9">
    <location>
        <begin position="171"/>
        <end position="197"/>
    </location>
</feature>
<evidence type="ECO:0000259" key="10">
    <source>
        <dbReference type="PROSITE" id="PS50164"/>
    </source>
</evidence>
<keyword evidence="3 8" id="KW-0227">DNA damage</keyword>
<evidence type="ECO:0000256" key="2">
    <source>
        <dbReference type="ARBA" id="ARBA00022759"/>
    </source>
</evidence>
<dbReference type="SUPFAM" id="SSF82771">
    <property type="entry name" value="GIY-YIG endonuclease"/>
    <property type="match status" value="1"/>
</dbReference>
<dbReference type="AlphaFoldDB" id="A0A8K0L5W2"/>
<dbReference type="OrthoDB" id="24645at2759"/>
<dbReference type="Pfam" id="PF01541">
    <property type="entry name" value="GIY-YIG"/>
    <property type="match status" value="1"/>
</dbReference>
<name>A0A8K0L5W2_9PEZI</name>
<comment type="function">
    <text evidence="8">Catalytic subunit of the SLX1-SLX4 structure-specific endonuclease that resolves DNA secondary structures generated during DNA repair and recombination. Has endonuclease activity towards branched DNA substrates, introducing single-strand cuts in duplex DNA close to junctions with ss-DNA.</text>
</comment>
<dbReference type="CDD" id="cd10455">
    <property type="entry name" value="GIY-YIG_SLX1"/>
    <property type="match status" value="1"/>
</dbReference>
<dbReference type="Pfam" id="PF21202">
    <property type="entry name" value="SLX1_C"/>
    <property type="match status" value="1"/>
</dbReference>
<dbReference type="PANTHER" id="PTHR20208:SF10">
    <property type="entry name" value="STRUCTURE-SPECIFIC ENDONUCLEASE SUBUNIT SLX1"/>
    <property type="match status" value="1"/>
</dbReference>
<dbReference type="GO" id="GO:0008821">
    <property type="term" value="F:crossover junction DNA endonuclease activity"/>
    <property type="evidence" value="ECO:0007669"/>
    <property type="project" value="TreeGrafter"/>
</dbReference>
<reference evidence="11" key="1">
    <citation type="submission" date="2021-07" db="EMBL/GenBank/DDBJ databases">
        <title>Elsinoe batatas strain:CRI-CJ2 Genome sequencing and assembly.</title>
        <authorList>
            <person name="Huang L."/>
        </authorList>
    </citation>
    <scope>NUCLEOTIDE SEQUENCE</scope>
    <source>
        <strain evidence="11">CRI-CJ2</strain>
    </source>
</reference>
<gene>
    <name evidence="11" type="ORF">KVT40_004139</name>
</gene>
<comment type="similarity">
    <text evidence="8">Belongs to the SLX1 family.</text>
</comment>
<dbReference type="Gene3D" id="3.40.1440.10">
    <property type="entry name" value="GIY-YIG endonuclease"/>
    <property type="match status" value="1"/>
</dbReference>
<evidence type="ECO:0000256" key="6">
    <source>
        <dbReference type="ARBA" id="ARBA00023204"/>
    </source>
</evidence>
<evidence type="ECO:0000256" key="7">
    <source>
        <dbReference type="ARBA" id="ARBA00023242"/>
    </source>
</evidence>
<feature type="compositionally biased region" description="Basic residues" evidence="9">
    <location>
        <begin position="364"/>
        <end position="380"/>
    </location>
</feature>
<comment type="caution">
    <text evidence="11">The sequence shown here is derived from an EMBL/GenBank/DDBJ whole genome shotgun (WGS) entry which is preliminary data.</text>
</comment>
<keyword evidence="1 8" id="KW-0540">Nuclease</keyword>
<evidence type="ECO:0000256" key="3">
    <source>
        <dbReference type="ARBA" id="ARBA00022763"/>
    </source>
</evidence>
<dbReference type="PROSITE" id="PS50164">
    <property type="entry name" value="GIY_YIG"/>
    <property type="match status" value="1"/>
</dbReference>
<dbReference type="FunFam" id="3.40.1440.10:FF:000006">
    <property type="entry name" value="Structure-specific endonuclease subunit SLX1"/>
    <property type="match status" value="1"/>
</dbReference>
<evidence type="ECO:0000256" key="1">
    <source>
        <dbReference type="ARBA" id="ARBA00022722"/>
    </source>
</evidence>
<dbReference type="EMBL" id="JAESVG020000004">
    <property type="protein sequence ID" value="KAG8628266.1"/>
    <property type="molecule type" value="Genomic_DNA"/>
</dbReference>
<protein>
    <recommendedName>
        <fullName evidence="10">GIY-YIG domain-containing protein</fullName>
    </recommendedName>
</protein>
<dbReference type="Proteomes" id="UP000809789">
    <property type="component" value="Unassembled WGS sequence"/>
</dbReference>
<keyword evidence="6 8" id="KW-0234">DNA repair</keyword>
<organism evidence="11 12">
    <name type="scientific">Elsinoe batatas</name>
    <dbReference type="NCBI Taxonomy" id="2601811"/>
    <lineage>
        <taxon>Eukaryota</taxon>
        <taxon>Fungi</taxon>
        <taxon>Dikarya</taxon>
        <taxon>Ascomycota</taxon>
        <taxon>Pezizomycotina</taxon>
        <taxon>Dothideomycetes</taxon>
        <taxon>Dothideomycetidae</taxon>
        <taxon>Myriangiales</taxon>
        <taxon>Elsinoaceae</taxon>
        <taxon>Elsinoe</taxon>
    </lineage>
</organism>
<keyword evidence="12" id="KW-1185">Reference proteome</keyword>
<dbReference type="PANTHER" id="PTHR20208">
    <property type="entry name" value="STRUCTURE-SPECIFIC ENDONUCLEASE SUBUNIT SLX1"/>
    <property type="match status" value="1"/>
</dbReference>
<dbReference type="GO" id="GO:0000724">
    <property type="term" value="P:double-strand break repair via homologous recombination"/>
    <property type="evidence" value="ECO:0007669"/>
    <property type="project" value="TreeGrafter"/>
</dbReference>
<comment type="caution">
    <text evidence="8">Lacks conserved residue(s) required for the propagation of feature annotation.</text>
</comment>
<keyword evidence="4 8" id="KW-0378">Hydrolase</keyword>
<sequence length="401" mass="45256">MDRPIPAFYCCYLLRSTVRHSSLYVGSTPHPVRRLGQHNGKTKGGAVRTSRASLRPWEMSCIVVGFPSKIAALQFEWAWQNTHLTRHIAPDERVSRMGTKTKYSPRTGRKHTKVTRPRMSLTDRLVNLHILLSAQSFRRWPLSVRFFAQDVYKAWQKVVLQRQPLPLHPSDIILDDPPAAKPGRLNTSEPPVEEQSPPELGVYALDYTYGPMKQLLEHSLSVLGKESLQCHCCREGLSPDTDLILVCPNSECDDAHHLTCLSNRLMGQEGEDILPKTLHCPTCKTLIRWSDLVKDLSLRSRGLKEQAALFKQKGRKKTANAPKEAAAVLLEALSDLSEAVDVDELEQASEDDWHELEASPRPVKAAKRPTSSKRAPRKTKKSEQANRVINESDWSRADEVD</sequence>
<evidence type="ECO:0000256" key="4">
    <source>
        <dbReference type="ARBA" id="ARBA00022801"/>
    </source>
</evidence>
<comment type="subunit">
    <text evidence="8">Forms a heterodimer with SLX4.</text>
</comment>
<feature type="domain" description="GIY-YIG" evidence="10">
    <location>
        <begin position="7"/>
        <end position="89"/>
    </location>
</feature>